<comment type="function">
    <text evidence="8">Conversion of 1,4-dihydroxy-2-naphthoate (DHNA) to demethylmenaquinone (DMK).</text>
</comment>
<dbReference type="EMBL" id="BMLM01000002">
    <property type="protein sequence ID" value="GGN88309.1"/>
    <property type="molecule type" value="Genomic_DNA"/>
</dbReference>
<comment type="pathway">
    <text evidence="8">Quinol/quinone metabolism; menaquinone biosynthesis; menaquinol from 1,4-dihydroxy-2-naphthoate: step 1/2.</text>
</comment>
<evidence type="ECO:0000256" key="6">
    <source>
        <dbReference type="ARBA" id="ARBA00022989"/>
    </source>
</evidence>
<comment type="similarity">
    <text evidence="8">Belongs to the MenA family. Type 1 subfamily.</text>
</comment>
<evidence type="ECO:0000256" key="5">
    <source>
        <dbReference type="ARBA" id="ARBA00022692"/>
    </source>
</evidence>
<dbReference type="InterPro" id="IPR026046">
    <property type="entry name" value="UBIAD1"/>
</dbReference>
<evidence type="ECO:0000256" key="2">
    <source>
        <dbReference type="ARBA" id="ARBA00022428"/>
    </source>
</evidence>
<feature type="transmembrane region" description="Helical" evidence="8">
    <location>
        <begin position="109"/>
        <end position="130"/>
    </location>
</feature>
<dbReference type="EC" id="2.5.1.74" evidence="8 9"/>
<dbReference type="NCBIfam" id="NF004751">
    <property type="entry name" value="PRK06080.1-3"/>
    <property type="match status" value="1"/>
</dbReference>
<dbReference type="CDD" id="cd13962">
    <property type="entry name" value="PT_UbiA_UBIAD1"/>
    <property type="match status" value="1"/>
</dbReference>
<evidence type="ECO:0000256" key="10">
    <source>
        <dbReference type="SAM" id="MobiDB-lite"/>
    </source>
</evidence>
<evidence type="ECO:0000256" key="1">
    <source>
        <dbReference type="ARBA" id="ARBA00004141"/>
    </source>
</evidence>
<evidence type="ECO:0000256" key="8">
    <source>
        <dbReference type="HAMAP-Rule" id="MF_01937"/>
    </source>
</evidence>
<comment type="caution">
    <text evidence="11">The sequence shown here is derived from an EMBL/GenBank/DDBJ whole genome shotgun (WGS) entry which is preliminary data.</text>
</comment>
<feature type="transmembrane region" description="Helical" evidence="8">
    <location>
        <begin position="287"/>
        <end position="310"/>
    </location>
</feature>
<feature type="region of interest" description="Disordered" evidence="10">
    <location>
        <begin position="1"/>
        <end position="25"/>
    </location>
</feature>
<dbReference type="InterPro" id="IPR000537">
    <property type="entry name" value="UbiA_prenyltransferase"/>
</dbReference>
<keyword evidence="7 8" id="KW-0472">Membrane</keyword>
<feature type="transmembrane region" description="Helical" evidence="8">
    <location>
        <begin position="167"/>
        <end position="187"/>
    </location>
</feature>
<feature type="transmembrane region" description="Helical" evidence="8">
    <location>
        <begin position="61"/>
        <end position="80"/>
    </location>
</feature>
<dbReference type="PANTHER" id="PTHR13929">
    <property type="entry name" value="1,4-DIHYDROXY-2-NAPHTHOATE OCTAPRENYLTRANSFERASE"/>
    <property type="match status" value="1"/>
</dbReference>
<evidence type="ECO:0000256" key="9">
    <source>
        <dbReference type="NCBIfam" id="TIGR00751"/>
    </source>
</evidence>
<name>A0ABQ2KP02_9MICO</name>
<keyword evidence="3 8" id="KW-1003">Cell membrane</keyword>
<evidence type="ECO:0000313" key="11">
    <source>
        <dbReference type="EMBL" id="GGN88309.1"/>
    </source>
</evidence>
<comment type="catalytic activity">
    <reaction evidence="8">
        <text>an all-trans-polyprenyl diphosphate + 1,4-dihydroxy-2-naphthoate + H(+) = a 2-demethylmenaquinol + CO2 + diphosphate</text>
        <dbReference type="Rhea" id="RHEA:26478"/>
        <dbReference type="Rhea" id="RHEA-COMP:9563"/>
        <dbReference type="Rhea" id="RHEA-COMP:9564"/>
        <dbReference type="ChEBI" id="CHEBI:11173"/>
        <dbReference type="ChEBI" id="CHEBI:15378"/>
        <dbReference type="ChEBI" id="CHEBI:16526"/>
        <dbReference type="ChEBI" id="CHEBI:33019"/>
        <dbReference type="ChEBI" id="CHEBI:55437"/>
        <dbReference type="ChEBI" id="CHEBI:58914"/>
        <dbReference type="EC" id="2.5.1.74"/>
    </reaction>
</comment>
<dbReference type="Pfam" id="PF01040">
    <property type="entry name" value="UbiA"/>
    <property type="match status" value="1"/>
</dbReference>
<accession>A0ABQ2KP02</accession>
<dbReference type="PANTHER" id="PTHR13929:SF0">
    <property type="entry name" value="UBIA PRENYLTRANSFERASE DOMAIN-CONTAINING PROTEIN 1"/>
    <property type="match status" value="1"/>
</dbReference>
<keyword evidence="5 8" id="KW-0812">Transmembrane</keyword>
<evidence type="ECO:0000313" key="12">
    <source>
        <dbReference type="Proteomes" id="UP000626982"/>
    </source>
</evidence>
<organism evidence="11 12">
    <name type="scientific">Agrococcus terreus</name>
    <dbReference type="NCBI Taxonomy" id="574649"/>
    <lineage>
        <taxon>Bacteria</taxon>
        <taxon>Bacillati</taxon>
        <taxon>Actinomycetota</taxon>
        <taxon>Actinomycetes</taxon>
        <taxon>Micrococcales</taxon>
        <taxon>Microbacteriaceae</taxon>
        <taxon>Agrococcus</taxon>
    </lineage>
</organism>
<feature type="transmembrane region" description="Helical" evidence="8">
    <location>
        <begin position="136"/>
        <end position="155"/>
    </location>
</feature>
<dbReference type="Proteomes" id="UP000626982">
    <property type="component" value="Unassembled WGS sequence"/>
</dbReference>
<feature type="compositionally biased region" description="Low complexity" evidence="10">
    <location>
        <begin position="13"/>
        <end position="25"/>
    </location>
</feature>
<sequence length="324" mass="33363">MAPHPRSGNPAKRAQAAGTAPRPATARDWIAASRPRTLSMAVAPVALGTAAAFNAEGYHLGIALACLVLALCLQIGVNYANDYADGVRGTDAVRVGPGRLVGAGKASPAAVRNVAIAFLVAGAIAGVVVVLLSQRWWLLLVGAVALVAAWTYTGGKRPYGYLGLGELVSFLFFGPIAVVGTTYAIIGRITEDAVALGIAMGCISAALMLTNNLRDIDTDRAAGKRTLPTLIGRRASKALYAFLMLVPFAVLWIFSYALVYGAAVFVVLLIAGPAIVIVCLARTPRDLILALGLTGLTALLYGVGLAVAIWGGPVGFVPPPAPIP</sequence>
<gene>
    <name evidence="8 11" type="primary">menA</name>
    <name evidence="11" type="ORF">GCM10010968_23770</name>
</gene>
<reference evidence="12" key="1">
    <citation type="journal article" date="2019" name="Int. J. Syst. Evol. Microbiol.">
        <title>The Global Catalogue of Microorganisms (GCM) 10K type strain sequencing project: providing services to taxonomists for standard genome sequencing and annotation.</title>
        <authorList>
            <consortium name="The Broad Institute Genomics Platform"/>
            <consortium name="The Broad Institute Genome Sequencing Center for Infectious Disease"/>
            <person name="Wu L."/>
            <person name="Ma J."/>
        </authorList>
    </citation>
    <scope>NUCLEOTIDE SEQUENCE [LARGE SCALE GENOMIC DNA]</scope>
    <source>
        <strain evidence="12">CGMCC 1.6960</strain>
    </source>
</reference>
<protein>
    <recommendedName>
        <fullName evidence="8 9">1,4-dihydroxy-2-naphthoate octaprenyltransferase</fullName>
        <shortName evidence="8">DHNA-octaprenyltransferase</shortName>
        <ecNumber evidence="8 9">2.5.1.74</ecNumber>
    </recommendedName>
</protein>
<dbReference type="InterPro" id="IPR044878">
    <property type="entry name" value="UbiA_sf"/>
</dbReference>
<keyword evidence="2 8" id="KW-0474">Menaquinone biosynthesis</keyword>
<dbReference type="Gene3D" id="1.20.120.1780">
    <property type="entry name" value="UbiA prenyltransferase"/>
    <property type="match status" value="1"/>
</dbReference>
<evidence type="ECO:0000256" key="4">
    <source>
        <dbReference type="ARBA" id="ARBA00022679"/>
    </source>
</evidence>
<comment type="subcellular location">
    <subcellularLocation>
        <location evidence="8">Cell membrane</location>
        <topology evidence="8">Multi-pass membrane protein</topology>
    </subcellularLocation>
    <subcellularLocation>
        <location evidence="1">Membrane</location>
        <topology evidence="1">Multi-pass membrane protein</topology>
    </subcellularLocation>
</comment>
<dbReference type="PIRSF" id="PIRSF005355">
    <property type="entry name" value="UBIAD1"/>
    <property type="match status" value="1"/>
</dbReference>
<feature type="transmembrane region" description="Helical" evidence="8">
    <location>
        <begin position="260"/>
        <end position="280"/>
    </location>
</feature>
<keyword evidence="4 8" id="KW-0808">Transferase</keyword>
<proteinExistence type="inferred from homology"/>
<dbReference type="Gene3D" id="1.10.357.140">
    <property type="entry name" value="UbiA prenyltransferase"/>
    <property type="match status" value="1"/>
</dbReference>
<dbReference type="RefSeq" id="WP_188718518.1">
    <property type="nucleotide sequence ID" value="NZ_BAABBD010000003.1"/>
</dbReference>
<keyword evidence="12" id="KW-1185">Reference proteome</keyword>
<dbReference type="HAMAP" id="MF_01937">
    <property type="entry name" value="MenA_1"/>
    <property type="match status" value="1"/>
</dbReference>
<feature type="transmembrane region" description="Helical" evidence="8">
    <location>
        <begin position="235"/>
        <end position="254"/>
    </location>
</feature>
<evidence type="ECO:0000256" key="7">
    <source>
        <dbReference type="ARBA" id="ARBA00023136"/>
    </source>
</evidence>
<dbReference type="InterPro" id="IPR004657">
    <property type="entry name" value="MenA"/>
</dbReference>
<evidence type="ECO:0000256" key="3">
    <source>
        <dbReference type="ARBA" id="ARBA00022475"/>
    </source>
</evidence>
<keyword evidence="6 8" id="KW-1133">Transmembrane helix</keyword>
<dbReference type="NCBIfam" id="TIGR00751">
    <property type="entry name" value="menA"/>
    <property type="match status" value="1"/>
</dbReference>
<feature type="transmembrane region" description="Helical" evidence="8">
    <location>
        <begin position="193"/>
        <end position="214"/>
    </location>
</feature>